<gene>
    <name evidence="2" type="ORF">CEW88_07760</name>
</gene>
<dbReference type="EMBL" id="CP022189">
    <property type="protein sequence ID" value="AWI83582.1"/>
    <property type="molecule type" value="Genomic_DNA"/>
</dbReference>
<name>A0A2U8HCD7_9RHOB</name>
<accession>A0A2U8HCD7</accession>
<dbReference type="Proteomes" id="UP000244915">
    <property type="component" value="Chromosome 1"/>
</dbReference>
<sequence length="166" mass="16599">MISGSGSGGYAGLFGGIANAINAGRQTGAVSKEDGAQAVEASREAETGETVVAAEASPVKNASSKPTATESGQAAAANVKAPEVAAQADSRAVDDELETTESLAKARAQALATQESFMKSLVIAQMGAGADEDGLAQRLRRGAEGYATTRASEAGERAPQRASVEA</sequence>
<dbReference type="KEGG" id="ypac:CEW88_07760"/>
<evidence type="ECO:0000313" key="2">
    <source>
        <dbReference type="EMBL" id="AWI83582.1"/>
    </source>
</evidence>
<feature type="region of interest" description="Disordered" evidence="1">
    <location>
        <begin position="27"/>
        <end position="96"/>
    </location>
</feature>
<feature type="compositionally biased region" description="Basic and acidic residues" evidence="1">
    <location>
        <begin position="31"/>
        <end position="46"/>
    </location>
</feature>
<feature type="compositionally biased region" description="Polar residues" evidence="1">
    <location>
        <begin position="60"/>
        <end position="72"/>
    </location>
</feature>
<dbReference type="AlphaFoldDB" id="A0A2U8HCD7"/>
<evidence type="ECO:0000256" key="1">
    <source>
        <dbReference type="SAM" id="MobiDB-lite"/>
    </source>
</evidence>
<evidence type="ECO:0000313" key="3">
    <source>
        <dbReference type="Proteomes" id="UP000244915"/>
    </source>
</evidence>
<feature type="compositionally biased region" description="Low complexity" evidence="1">
    <location>
        <begin position="74"/>
        <end position="88"/>
    </location>
</feature>
<proteinExistence type="predicted"/>
<organism evidence="2 3">
    <name type="scientific">Alloyangia pacifica</name>
    <dbReference type="NCBI Taxonomy" id="311180"/>
    <lineage>
        <taxon>Bacteria</taxon>
        <taxon>Pseudomonadati</taxon>
        <taxon>Pseudomonadota</taxon>
        <taxon>Alphaproteobacteria</taxon>
        <taxon>Rhodobacterales</taxon>
        <taxon>Roseobacteraceae</taxon>
        <taxon>Alloyangia</taxon>
    </lineage>
</organism>
<feature type="region of interest" description="Disordered" evidence="1">
    <location>
        <begin position="140"/>
        <end position="166"/>
    </location>
</feature>
<reference evidence="2 3" key="1">
    <citation type="submission" date="2017-06" db="EMBL/GenBank/DDBJ databases">
        <title>Yangia sp. YSBP01 complete genome sequence.</title>
        <authorList>
            <person name="Woo J.-H."/>
            <person name="Kim H.-S."/>
        </authorList>
    </citation>
    <scope>NUCLEOTIDE SEQUENCE [LARGE SCALE GENOMIC DNA]</scope>
    <source>
        <strain evidence="2 3">YSBP01</strain>
    </source>
</reference>
<protein>
    <submittedName>
        <fullName evidence="2">Uncharacterized protein</fullName>
    </submittedName>
</protein>